<dbReference type="InterPro" id="IPR003661">
    <property type="entry name" value="HisK_dim/P_dom"/>
</dbReference>
<evidence type="ECO:0000256" key="6">
    <source>
        <dbReference type="SAM" id="Phobius"/>
    </source>
</evidence>
<dbReference type="GO" id="GO:0000155">
    <property type="term" value="F:phosphorelay sensor kinase activity"/>
    <property type="evidence" value="ECO:0007669"/>
    <property type="project" value="InterPro"/>
</dbReference>
<dbReference type="InterPro" id="IPR036890">
    <property type="entry name" value="HATPase_C_sf"/>
</dbReference>
<sequence>MKNPFRIRFIYLTVAVIGILLAISIALTYYNNKIIERNRAVQHEVEAVKIYYDQIGKSIIHSLDIGLRGYAIIRNEKFGSPLDSALSWKDSIITNAVTPLKKLHYNFSKFNVFIDSVHAYARYCYKLKQLLSQGKEEEFRQIFASDKGAHLWWQYLKVEEDIQLYVNRIGSEAREEYEAALYRNVIVQVLLFVICVPTLIYTAIHTGKTFQLSELLRKAEKEKNRMLYEQNIMLERKVTERTQEIQTQNEEISSQSEQLSAQRDALLMQNSELQTARETIEKQHAEIHAMNLHLKEEVENRTREVHVANRELIEQNTQLEQFAFIAAHNLRAPLARILGLTTLIKISETENDKQTAFEKLEESTRDLDHVIKDLTVILNIKKHTSNLTEVDLEDSFVRVKRMLEKEIEETHTNIHHNFAEARKVYAVTPYVESILYNLISNAIKYRNPEHLPVVSVSTRAEEEYVCLVVNDNGLGIDLPRYKSSMFTLYRRFHLHMEGKGLGLYLVKTQIEALGGKIEVQSKPNEGTTFFVYFKRSQV</sequence>
<protein>
    <recommendedName>
        <fullName evidence="2">histidine kinase</fullName>
        <ecNumber evidence="2">2.7.13.3</ecNumber>
    </recommendedName>
</protein>
<keyword evidence="9" id="KW-1185">Reference proteome</keyword>
<dbReference type="Gene3D" id="3.30.565.10">
    <property type="entry name" value="Histidine kinase-like ATPase, C-terminal domain"/>
    <property type="match status" value="1"/>
</dbReference>
<gene>
    <name evidence="8" type="ORF">KK083_09770</name>
</gene>
<keyword evidence="4" id="KW-0808">Transferase</keyword>
<dbReference type="SMART" id="SM00387">
    <property type="entry name" value="HATPase_c"/>
    <property type="match status" value="1"/>
</dbReference>
<feature type="transmembrane region" description="Helical" evidence="6">
    <location>
        <begin position="9"/>
        <end position="30"/>
    </location>
</feature>
<dbReference type="InterPro" id="IPR052162">
    <property type="entry name" value="Sensor_kinase/Photoreceptor"/>
</dbReference>
<dbReference type="PROSITE" id="PS50109">
    <property type="entry name" value="HIS_KIN"/>
    <property type="match status" value="1"/>
</dbReference>
<evidence type="ECO:0000313" key="9">
    <source>
        <dbReference type="Proteomes" id="UP001319200"/>
    </source>
</evidence>
<evidence type="ECO:0000259" key="7">
    <source>
        <dbReference type="PROSITE" id="PS50109"/>
    </source>
</evidence>
<dbReference type="PANTHER" id="PTHR43304">
    <property type="entry name" value="PHYTOCHROME-LIKE PROTEIN CPH1"/>
    <property type="match status" value="1"/>
</dbReference>
<keyword evidence="6" id="KW-0812">Transmembrane</keyword>
<dbReference type="AlphaFoldDB" id="A0AAP2GP84"/>
<evidence type="ECO:0000313" key="8">
    <source>
        <dbReference type="EMBL" id="MBT1697162.1"/>
    </source>
</evidence>
<dbReference type="Proteomes" id="UP001319200">
    <property type="component" value="Unassembled WGS sequence"/>
</dbReference>
<proteinExistence type="predicted"/>
<dbReference type="InterPro" id="IPR036097">
    <property type="entry name" value="HisK_dim/P_sf"/>
</dbReference>
<evidence type="ECO:0000256" key="4">
    <source>
        <dbReference type="ARBA" id="ARBA00022679"/>
    </source>
</evidence>
<dbReference type="PRINTS" id="PR00344">
    <property type="entry name" value="BCTRLSENSOR"/>
</dbReference>
<name>A0AAP2GP84_9BACT</name>
<dbReference type="CDD" id="cd00082">
    <property type="entry name" value="HisKA"/>
    <property type="match status" value="1"/>
</dbReference>
<dbReference type="SUPFAM" id="SSF47384">
    <property type="entry name" value="Homodimeric domain of signal transducing histidine kinase"/>
    <property type="match status" value="1"/>
</dbReference>
<dbReference type="InterPro" id="IPR004358">
    <property type="entry name" value="Sig_transdc_His_kin-like_C"/>
</dbReference>
<dbReference type="EMBL" id="JAHESF010000008">
    <property type="protein sequence ID" value="MBT1697162.1"/>
    <property type="molecule type" value="Genomic_DNA"/>
</dbReference>
<organism evidence="8 9">
    <name type="scientific">Chryseosolibacter histidini</name>
    <dbReference type="NCBI Taxonomy" id="2782349"/>
    <lineage>
        <taxon>Bacteria</taxon>
        <taxon>Pseudomonadati</taxon>
        <taxon>Bacteroidota</taxon>
        <taxon>Cytophagia</taxon>
        <taxon>Cytophagales</taxon>
        <taxon>Chryseotaleaceae</taxon>
        <taxon>Chryseosolibacter</taxon>
    </lineage>
</organism>
<keyword evidence="5" id="KW-0418">Kinase</keyword>
<reference evidence="8 9" key="1">
    <citation type="submission" date="2021-05" db="EMBL/GenBank/DDBJ databases">
        <title>A Polyphasic approach of four new species of the genus Ohtaekwangia: Ohtaekwangia histidinii sp. nov., Ohtaekwangia cretensis sp. nov., Ohtaekwangia indiensis sp. nov., Ohtaekwangia reichenbachii sp. nov. from diverse environment.</title>
        <authorList>
            <person name="Octaviana S."/>
        </authorList>
    </citation>
    <scope>NUCLEOTIDE SEQUENCE [LARGE SCALE GENOMIC DNA]</scope>
    <source>
        <strain evidence="8 9">PWU4</strain>
    </source>
</reference>
<keyword evidence="6" id="KW-1133">Transmembrane helix</keyword>
<evidence type="ECO:0000256" key="2">
    <source>
        <dbReference type="ARBA" id="ARBA00012438"/>
    </source>
</evidence>
<keyword evidence="6" id="KW-0472">Membrane</keyword>
<dbReference type="SUPFAM" id="SSF55874">
    <property type="entry name" value="ATPase domain of HSP90 chaperone/DNA topoisomerase II/histidine kinase"/>
    <property type="match status" value="1"/>
</dbReference>
<comment type="catalytic activity">
    <reaction evidence="1">
        <text>ATP + protein L-histidine = ADP + protein N-phospho-L-histidine.</text>
        <dbReference type="EC" id="2.7.13.3"/>
    </reaction>
</comment>
<dbReference type="PANTHER" id="PTHR43304:SF1">
    <property type="entry name" value="PAC DOMAIN-CONTAINING PROTEIN"/>
    <property type="match status" value="1"/>
</dbReference>
<evidence type="ECO:0000256" key="3">
    <source>
        <dbReference type="ARBA" id="ARBA00022553"/>
    </source>
</evidence>
<dbReference type="EC" id="2.7.13.3" evidence="2"/>
<dbReference type="InterPro" id="IPR005467">
    <property type="entry name" value="His_kinase_dom"/>
</dbReference>
<accession>A0AAP2GP84</accession>
<comment type="caution">
    <text evidence="8">The sequence shown here is derived from an EMBL/GenBank/DDBJ whole genome shotgun (WGS) entry which is preliminary data.</text>
</comment>
<keyword evidence="3" id="KW-0597">Phosphoprotein</keyword>
<dbReference type="RefSeq" id="WP_254162945.1">
    <property type="nucleotide sequence ID" value="NZ_JAHESF010000008.1"/>
</dbReference>
<dbReference type="InterPro" id="IPR003594">
    <property type="entry name" value="HATPase_dom"/>
</dbReference>
<evidence type="ECO:0000256" key="1">
    <source>
        <dbReference type="ARBA" id="ARBA00000085"/>
    </source>
</evidence>
<evidence type="ECO:0000256" key="5">
    <source>
        <dbReference type="ARBA" id="ARBA00022777"/>
    </source>
</evidence>
<dbReference type="Gene3D" id="1.10.287.130">
    <property type="match status" value="1"/>
</dbReference>
<dbReference type="Pfam" id="PF02518">
    <property type="entry name" value="HATPase_c"/>
    <property type="match status" value="1"/>
</dbReference>
<feature type="domain" description="Histidine kinase" evidence="7">
    <location>
        <begin position="325"/>
        <end position="537"/>
    </location>
</feature>